<dbReference type="GO" id="GO:0006893">
    <property type="term" value="P:Golgi to plasma membrane transport"/>
    <property type="evidence" value="ECO:0007669"/>
    <property type="project" value="TreeGrafter"/>
</dbReference>
<dbReference type="SUPFAM" id="SSF48452">
    <property type="entry name" value="TPR-like"/>
    <property type="match status" value="1"/>
</dbReference>
<dbReference type="AlphaFoldDB" id="A0A1I7V6M1"/>
<evidence type="ECO:0000256" key="5">
    <source>
        <dbReference type="ARBA" id="ARBA00023054"/>
    </source>
</evidence>
<dbReference type="PANTHER" id="PTHR12100">
    <property type="entry name" value="SEC10"/>
    <property type="match status" value="1"/>
</dbReference>
<dbReference type="GO" id="GO:0000145">
    <property type="term" value="C:exocyst"/>
    <property type="evidence" value="ECO:0007669"/>
    <property type="project" value="TreeGrafter"/>
</dbReference>
<evidence type="ECO:0000259" key="11">
    <source>
        <dbReference type="Pfam" id="PF20667"/>
    </source>
</evidence>
<organism evidence="12 13">
    <name type="scientific">Loa loa</name>
    <name type="common">Eye worm</name>
    <name type="synonym">Filaria loa</name>
    <dbReference type="NCBI Taxonomy" id="7209"/>
    <lineage>
        <taxon>Eukaryota</taxon>
        <taxon>Metazoa</taxon>
        <taxon>Ecdysozoa</taxon>
        <taxon>Nematoda</taxon>
        <taxon>Chromadorea</taxon>
        <taxon>Rhabditida</taxon>
        <taxon>Spirurina</taxon>
        <taxon>Spiruromorpha</taxon>
        <taxon>Filarioidea</taxon>
        <taxon>Onchocercidae</taxon>
        <taxon>Loa</taxon>
    </lineage>
</organism>
<dbReference type="WBParaSite" id="EN70_10451">
    <property type="protein sequence ID" value="EN70_10451"/>
    <property type="gene ID" value="EN70_10451"/>
</dbReference>
<sequence>MTNQYFSTYVEDLEQEPFDAIDFVERLAWRLTGGKDDINVIDLKTKFEEEIGNLQMLSDQFQSKISSLEQQCSNDKREYLNVLHKLHEQNADAMDKLKQLDSTMQTVSTKVVHLGDQLESVHLPRARANEALQLMKHFDEFLADQPLSSDIFTDPDRLLESAAMIQKLSSISQELAKDKYSNVQIRIAHKYDEIERLMLEEFVRAHRQGNWRRMHEIAVILADFKGYSQCLDAFVEHMQINAFRSDNVFDDILSLCQKTQPMLKEIFPNPDQVMSKLILNLFHGKLQEVITTKLSDSENDLEAYLTTIHDLYSRTQKLVSNLVALRISGTDLQFMDTLVRSVFGRYLETYPTIERQFLTEQCGAVLSRFYESKNHQKKQIQSGGLQDLKRDIQARLLNVETYGGETFLSEELAINILQETKNAFQRCQLLCDKEEAPKMTEVIFDVLLRFLYTEHLDYAIDLSLAGISLAEPKAEPPNYFFSVVQQAVAITHLFHKQYDDSIFPFISDTPIKDDFIKKRADCLRNVENRINLGLERQINAVVGYIRFLLTNEQKKTDFRPEDENQMVTAMSNACALVIKYLNAEVQVIRDSLDGGNLTTLLLEFGRRFYKVLLTHIYQFTYNSQGAMLLLCDINEYRKCVLSWKIPEIGKQFEALHALANLLVVVPENLNEACSSQLLNFRVLEMAEIELTTTAEAERYRSEGNEHFRSCRYYNAIKSYTKSLECHETSAVLANRAQAYLNTKQYERALMDSARALELDASNIKAIFRYAKALENLHLYEIAAEKISKIDLTNPKNKEIAKLKQNLQDKVNCAELKLSCGERDEFLRSKVPLTEIKNIEIVRMEPAEQIIQEKQQISSTESPSLEIPPPPTTSFIFISDFHRLKGEPIAFAEYFLSIDKNNYGELLDEIIETEMIKCLIVGFDILANESNISQLLECLIKLADVSRIDIAVLFLDEATKNVIRRLVESYPMNENQLSILQVLYGL</sequence>
<dbReference type="Proteomes" id="UP000095285">
    <property type="component" value="Unassembled WGS sequence"/>
</dbReference>
<feature type="coiled-coil region" evidence="8">
    <location>
        <begin position="796"/>
        <end position="823"/>
    </location>
</feature>
<feature type="repeat" description="TPR" evidence="7">
    <location>
        <begin position="729"/>
        <end position="762"/>
    </location>
</feature>
<evidence type="ECO:0000256" key="1">
    <source>
        <dbReference type="ARBA" id="ARBA00006572"/>
    </source>
</evidence>
<keyword evidence="7" id="KW-0802">TPR repeat</keyword>
<evidence type="ECO:0000256" key="8">
    <source>
        <dbReference type="SAM" id="Coils"/>
    </source>
</evidence>
<evidence type="ECO:0000259" key="10">
    <source>
        <dbReference type="Pfam" id="PF13877"/>
    </source>
</evidence>
<feature type="coiled-coil region" evidence="8">
    <location>
        <begin position="58"/>
        <end position="103"/>
    </location>
</feature>
<dbReference type="SMART" id="SM00028">
    <property type="entry name" value="TPR"/>
    <property type="match status" value="2"/>
</dbReference>
<reference evidence="13" key="2">
    <citation type="submission" date="2016-11" db="UniProtKB">
        <authorList>
            <consortium name="WormBaseParasite"/>
        </authorList>
    </citation>
    <scope>IDENTIFICATION</scope>
</reference>
<feature type="domain" description="Exocyst complex component Sec10-like alpha-helical bundle" evidence="9">
    <location>
        <begin position="160"/>
        <end position="678"/>
    </location>
</feature>
<dbReference type="InterPro" id="IPR048627">
    <property type="entry name" value="Sec10_HB"/>
</dbReference>
<dbReference type="InterPro" id="IPR009976">
    <property type="entry name" value="Sec10-like"/>
</dbReference>
<dbReference type="InterPro" id="IPR025986">
    <property type="entry name" value="RPAP3-like_C"/>
</dbReference>
<dbReference type="Pfam" id="PF07393">
    <property type="entry name" value="Sec10_HB"/>
    <property type="match status" value="1"/>
</dbReference>
<keyword evidence="12" id="KW-1185">Reference proteome</keyword>
<name>A0A1I7V6M1_LOALO</name>
<keyword evidence="3" id="KW-0813">Transport</keyword>
<evidence type="ECO:0000259" key="9">
    <source>
        <dbReference type="Pfam" id="PF07393"/>
    </source>
</evidence>
<comment type="similarity">
    <text evidence="1">Belongs to the SEC10 family.</text>
</comment>
<dbReference type="Pfam" id="PF20667">
    <property type="entry name" value="Sec10_N"/>
    <property type="match status" value="1"/>
</dbReference>
<protein>
    <recommendedName>
        <fullName evidence="2">Exocyst complex component 5</fullName>
    </recommendedName>
    <alternativeName>
        <fullName evidence="6">Exocyst complex component Sec10</fullName>
    </alternativeName>
</protein>
<evidence type="ECO:0000256" key="4">
    <source>
        <dbReference type="ARBA" id="ARBA00022483"/>
    </source>
</evidence>
<dbReference type="PROSITE" id="PS50005">
    <property type="entry name" value="TPR"/>
    <property type="match status" value="1"/>
</dbReference>
<evidence type="ECO:0000256" key="2">
    <source>
        <dbReference type="ARBA" id="ARBA00017524"/>
    </source>
</evidence>
<keyword evidence="4" id="KW-0268">Exocytosis</keyword>
<evidence type="ECO:0000256" key="3">
    <source>
        <dbReference type="ARBA" id="ARBA00022448"/>
    </source>
</evidence>
<dbReference type="eggNOG" id="KOG3745">
    <property type="taxonomic scope" value="Eukaryota"/>
</dbReference>
<dbReference type="Gene3D" id="1.25.40.10">
    <property type="entry name" value="Tetratricopeptide repeat domain"/>
    <property type="match status" value="1"/>
</dbReference>
<evidence type="ECO:0000256" key="7">
    <source>
        <dbReference type="PROSITE-ProRule" id="PRU00339"/>
    </source>
</evidence>
<keyword evidence="5 8" id="KW-0175">Coiled coil</keyword>
<evidence type="ECO:0000256" key="6">
    <source>
        <dbReference type="ARBA" id="ARBA00031471"/>
    </source>
</evidence>
<feature type="domain" description="Exocyst complex component Sec10 N-terminal" evidence="11">
    <location>
        <begin position="45"/>
        <end position="154"/>
    </location>
</feature>
<dbReference type="InterPro" id="IPR048625">
    <property type="entry name" value="Sec10_N"/>
</dbReference>
<dbReference type="GO" id="GO:0006887">
    <property type="term" value="P:exocytosis"/>
    <property type="evidence" value="ECO:0007669"/>
    <property type="project" value="UniProtKB-KW"/>
</dbReference>
<feature type="domain" description="RNA-polymerase II-associated protein 3-like C-terminal" evidence="10">
    <location>
        <begin position="869"/>
        <end position="959"/>
    </location>
</feature>
<dbReference type="InterPro" id="IPR019734">
    <property type="entry name" value="TPR_rpt"/>
</dbReference>
<evidence type="ECO:0000313" key="12">
    <source>
        <dbReference type="Proteomes" id="UP000095285"/>
    </source>
</evidence>
<evidence type="ECO:0000313" key="13">
    <source>
        <dbReference type="WBParaSite" id="EN70_10451"/>
    </source>
</evidence>
<accession>A0A1I7V6M1</accession>
<dbReference type="Pfam" id="PF13877">
    <property type="entry name" value="RPAP3_C"/>
    <property type="match status" value="1"/>
</dbReference>
<reference evidence="12" key="1">
    <citation type="submission" date="2012-04" db="EMBL/GenBank/DDBJ databases">
        <title>The Genome Sequence of Loa loa.</title>
        <authorList>
            <consortium name="The Broad Institute Genome Sequencing Platform"/>
            <consortium name="Broad Institute Genome Sequencing Center for Infectious Disease"/>
            <person name="Nutman T.B."/>
            <person name="Fink D.L."/>
            <person name="Russ C."/>
            <person name="Young S."/>
            <person name="Zeng Q."/>
            <person name="Gargeya S."/>
            <person name="Alvarado L."/>
            <person name="Berlin A."/>
            <person name="Chapman S.B."/>
            <person name="Chen Z."/>
            <person name="Freedman E."/>
            <person name="Gellesch M."/>
            <person name="Goldberg J."/>
            <person name="Griggs A."/>
            <person name="Gujja S."/>
            <person name="Heilman E.R."/>
            <person name="Heiman D."/>
            <person name="Howarth C."/>
            <person name="Mehta T."/>
            <person name="Neiman D."/>
            <person name="Pearson M."/>
            <person name="Roberts A."/>
            <person name="Saif S."/>
            <person name="Shea T."/>
            <person name="Shenoy N."/>
            <person name="Sisk P."/>
            <person name="Stolte C."/>
            <person name="Sykes S."/>
            <person name="White J."/>
            <person name="Yandava C."/>
            <person name="Haas B."/>
            <person name="Henn M.R."/>
            <person name="Nusbaum C."/>
            <person name="Birren B."/>
        </authorList>
    </citation>
    <scope>NUCLEOTIDE SEQUENCE [LARGE SCALE GENOMIC DNA]</scope>
</reference>
<proteinExistence type="inferred from homology"/>
<dbReference type="STRING" id="7209.A0A1I7V6M1"/>
<dbReference type="InterPro" id="IPR011990">
    <property type="entry name" value="TPR-like_helical_dom_sf"/>
</dbReference>
<dbReference type="PANTHER" id="PTHR12100:SF0">
    <property type="entry name" value="EXOCYST COMPLEX COMPONENT 5"/>
    <property type="match status" value="1"/>
</dbReference>